<keyword evidence="2" id="KW-0472">Membrane</keyword>
<feature type="region of interest" description="Disordered" evidence="1">
    <location>
        <begin position="158"/>
        <end position="192"/>
    </location>
</feature>
<dbReference type="EMBL" id="CP032099">
    <property type="protein sequence ID" value="AXX85063.1"/>
    <property type="molecule type" value="Genomic_DNA"/>
</dbReference>
<dbReference type="EMBL" id="NXIC01000003">
    <property type="protein sequence ID" value="RXI25880.1"/>
    <property type="molecule type" value="Genomic_DNA"/>
</dbReference>
<dbReference type="GeneID" id="61751011"/>
<feature type="transmembrane region" description="Helical" evidence="2">
    <location>
        <begin position="12"/>
        <end position="31"/>
    </location>
</feature>
<dbReference type="RefSeq" id="WP_066161390.1">
    <property type="nucleotide sequence ID" value="NZ_CP032099.1"/>
</dbReference>
<organism evidence="3 5">
    <name type="scientific">Aliarcobacter skirrowii CCUG 10374</name>
    <dbReference type="NCBI Taxonomy" id="1032239"/>
    <lineage>
        <taxon>Bacteria</taxon>
        <taxon>Pseudomonadati</taxon>
        <taxon>Campylobacterota</taxon>
        <taxon>Epsilonproteobacteria</taxon>
        <taxon>Campylobacterales</taxon>
        <taxon>Arcobacteraceae</taxon>
        <taxon>Aliarcobacter</taxon>
    </lineage>
</organism>
<reference evidence="4 6" key="1">
    <citation type="submission" date="2017-09" db="EMBL/GenBank/DDBJ databases">
        <title>Genomics of the genus Arcobacter.</title>
        <authorList>
            <person name="Perez-Cataluna A."/>
            <person name="Figueras M.J."/>
            <person name="Salas-Masso N."/>
        </authorList>
    </citation>
    <scope>NUCLEOTIDE SEQUENCE [LARGE SCALE GENOMIC DNA]</scope>
    <source>
        <strain evidence="4 6">LMG 6621</strain>
    </source>
</reference>
<keyword evidence="2" id="KW-1133">Transmembrane helix</keyword>
<evidence type="ECO:0000313" key="5">
    <source>
        <dbReference type="Proteomes" id="UP000262029"/>
    </source>
</evidence>
<protein>
    <recommendedName>
        <fullName evidence="7">TonB C-terminal domain-containing protein</fullName>
    </recommendedName>
</protein>
<evidence type="ECO:0000313" key="6">
    <source>
        <dbReference type="Proteomes" id="UP000290580"/>
    </source>
</evidence>
<evidence type="ECO:0000256" key="2">
    <source>
        <dbReference type="SAM" id="Phobius"/>
    </source>
</evidence>
<gene>
    <name evidence="3" type="ORF">ASKIR_1259</name>
    <name evidence="4" type="ORF">CP959_06150</name>
</gene>
<accession>A0AAD0WNM1</accession>
<name>A0AAD0WNM1_9BACT</name>
<evidence type="ECO:0008006" key="7">
    <source>
        <dbReference type="Google" id="ProtNLM"/>
    </source>
</evidence>
<proteinExistence type="predicted"/>
<evidence type="ECO:0000256" key="1">
    <source>
        <dbReference type="SAM" id="MobiDB-lite"/>
    </source>
</evidence>
<evidence type="ECO:0000313" key="4">
    <source>
        <dbReference type="EMBL" id="RXI25880.1"/>
    </source>
</evidence>
<feature type="region of interest" description="Disordered" evidence="1">
    <location>
        <begin position="121"/>
        <end position="144"/>
    </location>
</feature>
<evidence type="ECO:0000313" key="3">
    <source>
        <dbReference type="EMBL" id="AXX85063.1"/>
    </source>
</evidence>
<sequence length="294" mass="34746">MKKQKRVKGFFEDLLLVSLILVVIYAIYFFVFKDNNETKEPVTTAVSKENRFFKNLYEEIKESLFTDIQSQEKIELRNIQNIHNIEELNSNNNYLNYSREKILSIRNEDISAKENLEKLEKESLSEEELNQEESNTNDINSLEEKNITQISEEKAEVVEETKLSENTQEQKSKENEISFNITENEEQKKVPKNYKRDENSIDVKKSGELFNNFRSKVYENIKKNIPSSALEKGKHVNIRVTILKNGGYEELIFVDGSIYNYDMIKEQIQNVFPLEIDESIKGIFPRYYRMKINF</sequence>
<dbReference type="AlphaFoldDB" id="A0AAD0WNM1"/>
<keyword evidence="2" id="KW-0812">Transmembrane</keyword>
<dbReference type="Proteomes" id="UP000290580">
    <property type="component" value="Unassembled WGS sequence"/>
</dbReference>
<dbReference type="Proteomes" id="UP000262029">
    <property type="component" value="Chromosome"/>
</dbReference>
<reference evidence="3 5" key="2">
    <citation type="submission" date="2018-08" db="EMBL/GenBank/DDBJ databases">
        <title>Complete genome of the Arcobacter skirrowii type strain LMG 6621.</title>
        <authorList>
            <person name="Miller W.G."/>
            <person name="Yee E."/>
            <person name="Bono J.L."/>
        </authorList>
    </citation>
    <scope>NUCLEOTIDE SEQUENCE [LARGE SCALE GENOMIC DNA]</scope>
    <source>
        <strain evidence="3 5">CCUG 10374</strain>
    </source>
</reference>
<feature type="compositionally biased region" description="Basic and acidic residues" evidence="1">
    <location>
        <begin position="158"/>
        <end position="176"/>
    </location>
</feature>
<keyword evidence="6" id="KW-1185">Reference proteome</keyword>